<comment type="caution">
    <text evidence="7">The sequence shown here is derived from an EMBL/GenBank/DDBJ whole genome shotgun (WGS) entry which is preliminary data.</text>
</comment>
<evidence type="ECO:0000313" key="7">
    <source>
        <dbReference type="EMBL" id="KAL3427489.1"/>
    </source>
</evidence>
<sequence length="454" mass="51652">MCRNPSNTMRYQSYVSLASWGGSSSLRHIKQPLMLREVRQFSMCQSRLATQRTRLVSSPFQMSEMGSVSAEVTVPVPDNRSPLERFRTKPKKAFSVSDLISPAWCELQFWYILTKYGKKKRTPEMKQGSVVHQKLEDEVHTRVRVEIQTREDALGLKIWNVIQGLRTLRETGQTRELEVWGTLDGFVVNGVIDVVKYIHLKPIKARKEAADQPKIQDFFPNPDGTSTVKITSSRKTKDKKIAICDVKTRGVKSLPSDVASRPTRMQLMIYHRLLSALACNEVDFSVIVARYDLKSDVPFSDSFLAQVGSLNDEIDHDVLAQSDGEYEPTSSQDSMTTLLAHNSLSALWSLMIAEFKFTMPEGAGSFASTLQAEYRTRDTGDIIGTQTFAMDDKILSTYLKHEMRWWKGERPAEGVVLEEVYKCRFCDFAEDCEWRATKAKAVVEKAKSRRSIKF</sequence>
<dbReference type="EMBL" id="JBFCZG010000001">
    <property type="protein sequence ID" value="KAL3427489.1"/>
    <property type="molecule type" value="Genomic_DNA"/>
</dbReference>
<evidence type="ECO:0000256" key="4">
    <source>
        <dbReference type="ARBA" id="ARBA00022485"/>
    </source>
</evidence>
<name>A0ABR4PVV6_9HELO</name>
<gene>
    <name evidence="7" type="ORF">PVAG01_00998</name>
</gene>
<evidence type="ECO:0000313" key="8">
    <source>
        <dbReference type="Proteomes" id="UP001629113"/>
    </source>
</evidence>
<accession>A0ABR4PVV6</accession>
<dbReference type="PANTHER" id="PTHR14464:SF4">
    <property type="entry name" value="EXONUCLEASE V"/>
    <property type="match status" value="1"/>
</dbReference>
<dbReference type="Proteomes" id="UP001629113">
    <property type="component" value="Unassembled WGS sequence"/>
</dbReference>
<keyword evidence="6" id="KW-0378">Hydrolase</keyword>
<dbReference type="Pfam" id="PF09810">
    <property type="entry name" value="Exo5"/>
    <property type="match status" value="1"/>
</dbReference>
<evidence type="ECO:0000256" key="5">
    <source>
        <dbReference type="ARBA" id="ARBA00022722"/>
    </source>
</evidence>
<keyword evidence="4" id="KW-0479">Metal-binding</keyword>
<organism evidence="7 8">
    <name type="scientific">Phlyctema vagabunda</name>
    <dbReference type="NCBI Taxonomy" id="108571"/>
    <lineage>
        <taxon>Eukaryota</taxon>
        <taxon>Fungi</taxon>
        <taxon>Dikarya</taxon>
        <taxon>Ascomycota</taxon>
        <taxon>Pezizomycotina</taxon>
        <taxon>Leotiomycetes</taxon>
        <taxon>Helotiales</taxon>
        <taxon>Dermateaceae</taxon>
        <taxon>Phlyctema</taxon>
    </lineage>
</organism>
<evidence type="ECO:0000256" key="1">
    <source>
        <dbReference type="ARBA" id="ARBA00001966"/>
    </source>
</evidence>
<evidence type="ECO:0000256" key="2">
    <source>
        <dbReference type="ARBA" id="ARBA00009797"/>
    </source>
</evidence>
<protein>
    <submittedName>
        <fullName evidence="7">Defects in morphology protein 1</fullName>
    </submittedName>
</protein>
<keyword evidence="4" id="KW-0411">Iron-sulfur</keyword>
<comment type="similarity">
    <text evidence="2">Belongs to the EXO5 family.</text>
</comment>
<dbReference type="PANTHER" id="PTHR14464">
    <property type="entry name" value="EXONUCLEASE V"/>
    <property type="match status" value="1"/>
</dbReference>
<evidence type="ECO:0000256" key="6">
    <source>
        <dbReference type="ARBA" id="ARBA00022839"/>
    </source>
</evidence>
<keyword evidence="6" id="KW-0269">Exonuclease</keyword>
<proteinExistence type="inferred from homology"/>
<comment type="subunit">
    <text evidence="3">Monomer.</text>
</comment>
<dbReference type="Gene3D" id="3.90.320.10">
    <property type="match status" value="1"/>
</dbReference>
<evidence type="ECO:0000256" key="3">
    <source>
        <dbReference type="ARBA" id="ARBA00011245"/>
    </source>
</evidence>
<reference evidence="7 8" key="1">
    <citation type="submission" date="2024-06" db="EMBL/GenBank/DDBJ databases">
        <title>Complete genome of Phlyctema vagabunda strain 19-DSS-EL-015.</title>
        <authorList>
            <person name="Fiorenzani C."/>
        </authorList>
    </citation>
    <scope>NUCLEOTIDE SEQUENCE [LARGE SCALE GENOMIC DNA]</scope>
    <source>
        <strain evidence="7 8">19-DSS-EL-015</strain>
    </source>
</reference>
<comment type="cofactor">
    <cofactor evidence="1">
        <name>[4Fe-4S] cluster</name>
        <dbReference type="ChEBI" id="CHEBI:49883"/>
    </cofactor>
</comment>
<keyword evidence="4" id="KW-0004">4Fe-4S</keyword>
<dbReference type="InterPro" id="IPR019190">
    <property type="entry name" value="EXOV"/>
</dbReference>
<keyword evidence="8" id="KW-1185">Reference proteome</keyword>
<dbReference type="InterPro" id="IPR011604">
    <property type="entry name" value="PDDEXK-like_dom_sf"/>
</dbReference>
<keyword evidence="5" id="KW-0540">Nuclease</keyword>
<keyword evidence="4" id="KW-0408">Iron</keyword>